<keyword evidence="1" id="KW-0812">Transmembrane</keyword>
<comment type="caution">
    <text evidence="2">The sequence shown here is derived from an EMBL/GenBank/DDBJ whole genome shotgun (WGS) entry which is preliminary data.</text>
</comment>
<keyword evidence="1" id="KW-0472">Membrane</keyword>
<evidence type="ECO:0000313" key="2">
    <source>
        <dbReference type="EMBL" id="ROZ64256.1"/>
    </source>
</evidence>
<feature type="transmembrane region" description="Helical" evidence="1">
    <location>
        <begin position="88"/>
        <end position="112"/>
    </location>
</feature>
<keyword evidence="1" id="KW-1133">Transmembrane helix</keyword>
<evidence type="ECO:0000313" key="3">
    <source>
        <dbReference type="Proteomes" id="UP000270616"/>
    </source>
</evidence>
<feature type="transmembrane region" description="Helical" evidence="1">
    <location>
        <begin position="23"/>
        <end position="45"/>
    </location>
</feature>
<organism evidence="2 3">
    <name type="scientific">Kocuria soli</name>
    <dbReference type="NCBI Taxonomy" id="2485125"/>
    <lineage>
        <taxon>Bacteria</taxon>
        <taxon>Bacillati</taxon>
        <taxon>Actinomycetota</taxon>
        <taxon>Actinomycetes</taxon>
        <taxon>Micrococcales</taxon>
        <taxon>Micrococcaceae</taxon>
        <taxon>Kocuria</taxon>
    </lineage>
</organism>
<dbReference type="Proteomes" id="UP000270616">
    <property type="component" value="Unassembled WGS sequence"/>
</dbReference>
<name>A0A3N3ZS23_9MICC</name>
<dbReference type="AlphaFoldDB" id="A0A3N3ZS23"/>
<keyword evidence="3" id="KW-1185">Reference proteome</keyword>
<proteinExistence type="predicted"/>
<reference evidence="2 3" key="1">
    <citation type="submission" date="2018-10" db="EMBL/GenBank/DDBJ databases">
        <title>Kocuria sp. M5W7-7, whole genome shotgun sequence.</title>
        <authorList>
            <person name="Tuo L."/>
        </authorList>
    </citation>
    <scope>NUCLEOTIDE SEQUENCE [LARGE SCALE GENOMIC DNA]</scope>
    <source>
        <strain evidence="2 3">M5W7-7</strain>
    </source>
</reference>
<sequence length="114" mass="12175">MIRKNDAGDRSGARRPRKPEQRLFPISLGLWVLALVSFVLAFVLGNTGSGAVMSLSFIGGLLLSTLADVGAFLTALASSVTYRKHRPWNIVLLLATVLISPATLLVVLQAALTM</sequence>
<evidence type="ECO:0000256" key="1">
    <source>
        <dbReference type="SAM" id="Phobius"/>
    </source>
</evidence>
<dbReference type="EMBL" id="RKMF01000003">
    <property type="protein sequence ID" value="ROZ64256.1"/>
    <property type="molecule type" value="Genomic_DNA"/>
</dbReference>
<gene>
    <name evidence="2" type="ORF">EDL96_03060</name>
</gene>
<accession>A0A3N3ZS23</accession>
<feature type="transmembrane region" description="Helical" evidence="1">
    <location>
        <begin position="51"/>
        <end position="76"/>
    </location>
</feature>
<protein>
    <submittedName>
        <fullName evidence="2">Uncharacterized protein</fullName>
    </submittedName>
</protein>